<accession>A0AAE0N5Z3</accession>
<gene>
    <name evidence="2" type="ORF">B0T24DRAFT_680576</name>
</gene>
<dbReference type="EMBL" id="JAULSN010000005">
    <property type="protein sequence ID" value="KAK3371505.1"/>
    <property type="molecule type" value="Genomic_DNA"/>
</dbReference>
<sequence length="287" mass="31817">MGKKKGPNKASASAPPESTSESIATKATSTTSSGFAIQAYKNGILEPRYSKPTTNLKEIHEQCARSRIAASPIELVYEDYVDRVRGAVNKATMVVEVNRILKEYPKGYKRAFSQAFTAFPKDVGFNNGLSALQPDFAEGLEMQEYDPFPGPDGKVRTFTTDGTSLNFCTHYAVPSEDGTIKYHQYQYASANVKDTHQGHKDGRRGLRNEQQHAREQSYAPRDQLKEHWKQRRSALGPIPEGPPIPVSGMEPPVATNTDGDKDEDEASYEVVEQPYQPTPPASSRPEY</sequence>
<organism evidence="2 3">
    <name type="scientific">Lasiosphaeria ovina</name>
    <dbReference type="NCBI Taxonomy" id="92902"/>
    <lineage>
        <taxon>Eukaryota</taxon>
        <taxon>Fungi</taxon>
        <taxon>Dikarya</taxon>
        <taxon>Ascomycota</taxon>
        <taxon>Pezizomycotina</taxon>
        <taxon>Sordariomycetes</taxon>
        <taxon>Sordariomycetidae</taxon>
        <taxon>Sordariales</taxon>
        <taxon>Lasiosphaeriaceae</taxon>
        <taxon>Lasiosphaeria</taxon>
    </lineage>
</organism>
<evidence type="ECO:0000256" key="1">
    <source>
        <dbReference type="SAM" id="MobiDB-lite"/>
    </source>
</evidence>
<protein>
    <submittedName>
        <fullName evidence="2">Uncharacterized protein</fullName>
    </submittedName>
</protein>
<feature type="compositionally biased region" description="Basic and acidic residues" evidence="1">
    <location>
        <begin position="193"/>
        <end position="215"/>
    </location>
</feature>
<name>A0AAE0N5Z3_9PEZI</name>
<reference evidence="2" key="2">
    <citation type="submission" date="2023-06" db="EMBL/GenBank/DDBJ databases">
        <authorList>
            <consortium name="Lawrence Berkeley National Laboratory"/>
            <person name="Haridas S."/>
            <person name="Hensen N."/>
            <person name="Bonometti L."/>
            <person name="Westerberg I."/>
            <person name="Brannstrom I.O."/>
            <person name="Guillou S."/>
            <person name="Cros-Aarteil S."/>
            <person name="Calhoun S."/>
            <person name="Kuo A."/>
            <person name="Mondo S."/>
            <person name="Pangilinan J."/>
            <person name="Riley R."/>
            <person name="Labutti K."/>
            <person name="Andreopoulos B."/>
            <person name="Lipzen A."/>
            <person name="Chen C."/>
            <person name="Yanf M."/>
            <person name="Daum C."/>
            <person name="Ng V."/>
            <person name="Clum A."/>
            <person name="Steindorff A."/>
            <person name="Ohm R."/>
            <person name="Martin F."/>
            <person name="Silar P."/>
            <person name="Natvig D."/>
            <person name="Lalanne C."/>
            <person name="Gautier V."/>
            <person name="Ament-Velasquez S.L."/>
            <person name="Kruys A."/>
            <person name="Hutchinson M.I."/>
            <person name="Powell A.J."/>
            <person name="Barry K."/>
            <person name="Miller A.N."/>
            <person name="Grigoriev I.V."/>
            <person name="Debuchy R."/>
            <person name="Gladieux P."/>
            <person name="Thoren M.H."/>
            <person name="Johannesson H."/>
        </authorList>
    </citation>
    <scope>NUCLEOTIDE SEQUENCE</scope>
    <source>
        <strain evidence="2">CBS 958.72</strain>
    </source>
</reference>
<feature type="region of interest" description="Disordered" evidence="1">
    <location>
        <begin position="192"/>
        <end position="287"/>
    </location>
</feature>
<evidence type="ECO:0000313" key="2">
    <source>
        <dbReference type="EMBL" id="KAK3371505.1"/>
    </source>
</evidence>
<dbReference type="AlphaFoldDB" id="A0AAE0N5Z3"/>
<feature type="region of interest" description="Disordered" evidence="1">
    <location>
        <begin position="1"/>
        <end position="29"/>
    </location>
</feature>
<feature type="compositionally biased region" description="Pro residues" evidence="1">
    <location>
        <begin position="276"/>
        <end position="287"/>
    </location>
</feature>
<dbReference type="Proteomes" id="UP001287356">
    <property type="component" value="Unassembled WGS sequence"/>
</dbReference>
<reference evidence="2" key="1">
    <citation type="journal article" date="2023" name="Mol. Phylogenet. Evol.">
        <title>Genome-scale phylogeny and comparative genomics of the fungal order Sordariales.</title>
        <authorList>
            <person name="Hensen N."/>
            <person name="Bonometti L."/>
            <person name="Westerberg I."/>
            <person name="Brannstrom I.O."/>
            <person name="Guillou S."/>
            <person name="Cros-Aarteil S."/>
            <person name="Calhoun S."/>
            <person name="Haridas S."/>
            <person name="Kuo A."/>
            <person name="Mondo S."/>
            <person name="Pangilinan J."/>
            <person name="Riley R."/>
            <person name="LaButti K."/>
            <person name="Andreopoulos B."/>
            <person name="Lipzen A."/>
            <person name="Chen C."/>
            <person name="Yan M."/>
            <person name="Daum C."/>
            <person name="Ng V."/>
            <person name="Clum A."/>
            <person name="Steindorff A."/>
            <person name="Ohm R.A."/>
            <person name="Martin F."/>
            <person name="Silar P."/>
            <person name="Natvig D.O."/>
            <person name="Lalanne C."/>
            <person name="Gautier V."/>
            <person name="Ament-Velasquez S.L."/>
            <person name="Kruys A."/>
            <person name="Hutchinson M.I."/>
            <person name="Powell A.J."/>
            <person name="Barry K."/>
            <person name="Miller A.N."/>
            <person name="Grigoriev I.V."/>
            <person name="Debuchy R."/>
            <person name="Gladieux P."/>
            <person name="Hiltunen Thoren M."/>
            <person name="Johannesson H."/>
        </authorList>
    </citation>
    <scope>NUCLEOTIDE SEQUENCE</scope>
    <source>
        <strain evidence="2">CBS 958.72</strain>
    </source>
</reference>
<proteinExistence type="predicted"/>
<evidence type="ECO:0000313" key="3">
    <source>
        <dbReference type="Proteomes" id="UP001287356"/>
    </source>
</evidence>
<feature type="compositionally biased region" description="Low complexity" evidence="1">
    <location>
        <begin position="10"/>
        <end position="29"/>
    </location>
</feature>
<comment type="caution">
    <text evidence="2">The sequence shown here is derived from an EMBL/GenBank/DDBJ whole genome shotgun (WGS) entry which is preliminary data.</text>
</comment>
<keyword evidence="3" id="KW-1185">Reference proteome</keyword>